<accession>A0ABR2C8Q7</accession>
<dbReference type="SUPFAM" id="SSF56300">
    <property type="entry name" value="Metallo-dependent phosphatases"/>
    <property type="match status" value="1"/>
</dbReference>
<dbReference type="PANTHER" id="PTHR46546:SF4">
    <property type="entry name" value="SHEWANELLA-LIKE PROTEIN PHOSPHATASE 1"/>
    <property type="match status" value="1"/>
</dbReference>
<reference evidence="2 3" key="1">
    <citation type="journal article" date="2024" name="G3 (Bethesda)">
        <title>Genome assembly of Hibiscus sabdariffa L. provides insights into metabolisms of medicinal natural products.</title>
        <authorList>
            <person name="Kim T."/>
        </authorList>
    </citation>
    <scope>NUCLEOTIDE SEQUENCE [LARGE SCALE GENOMIC DNA]</scope>
    <source>
        <strain evidence="2">TK-2024</strain>
        <tissue evidence="2">Old leaves</tissue>
    </source>
</reference>
<evidence type="ECO:0000259" key="1">
    <source>
        <dbReference type="Pfam" id="PF00149"/>
    </source>
</evidence>
<dbReference type="EMBL" id="JBBPBM010000063">
    <property type="protein sequence ID" value="KAK8515794.1"/>
    <property type="molecule type" value="Genomic_DNA"/>
</dbReference>
<dbReference type="Proteomes" id="UP001472677">
    <property type="component" value="Unassembled WGS sequence"/>
</dbReference>
<evidence type="ECO:0000313" key="3">
    <source>
        <dbReference type="Proteomes" id="UP001472677"/>
    </source>
</evidence>
<dbReference type="InterPro" id="IPR004843">
    <property type="entry name" value="Calcineurin-like_PHP"/>
</dbReference>
<dbReference type="PANTHER" id="PTHR46546">
    <property type="entry name" value="SHEWANELLA-LIKE PROTEIN PHOSPHATASE 1"/>
    <property type="match status" value="1"/>
</dbReference>
<sequence length="563" mass="63292">MKYWLIGLCNVEVERPVGGKQNIASIFINLVAQKPSMAYVSSHQSIVSLKARLAHENTINAGENRFLGEVVEYHQLTMQDVVYLDDRTEEVTEVYTIKWGIEGCKLYSNIVHEIVNTGKEKHKDRQGFLAPSMSPRPIMSRFDYPANDAVLCLEGRAMISLCLNSLPLPPSSYPKKLTETCSSFSNGSIGTTLKPIVVNGNPPTFVSAPGRRMVAVGDLHGDLDQARYALEMAGVLSSDGEDLWTGGDAVLIQLGDVLDRGDEEIAILSLLRSLDIQAKAKGGAVFQVNGNHETMNVEGDFRYVESGAFDECADFLEYLNEYEYKWDEAFVGWCGVSRRWKDERKISRNNWGPWNLVKKQKGVLARSVLFRPGGPLACELARHAVALKVNDWIFCHGGLLPHHVAYGIEKMNMEVSQWMRGVTDEDSIPHMPFIATKGYDSVVWNRLYSRNISELEDYKINQINAILQETLQAVGAKAMVVGHTPQYSGANCEYNCSIWRIDVGMSSGVLNSRPEVLEIRDDKAKEVNIEDVYCFNFQPRSWISSLIESSSRNMLNKKKRRFW</sequence>
<dbReference type="Gene3D" id="3.60.21.10">
    <property type="match status" value="1"/>
</dbReference>
<feature type="domain" description="Calcineurin-like phosphoesterase" evidence="1">
    <location>
        <begin position="212"/>
        <end position="400"/>
    </location>
</feature>
<name>A0ABR2C8Q7_9ROSI</name>
<proteinExistence type="predicted"/>
<dbReference type="InterPro" id="IPR041787">
    <property type="entry name" value="MPP_Shelphs"/>
</dbReference>
<keyword evidence="3" id="KW-1185">Reference proteome</keyword>
<dbReference type="InterPro" id="IPR029052">
    <property type="entry name" value="Metallo-depent_PP-like"/>
</dbReference>
<dbReference type="CDD" id="cd07425">
    <property type="entry name" value="MPP_Shelphs"/>
    <property type="match status" value="1"/>
</dbReference>
<comment type="caution">
    <text evidence="2">The sequence shown here is derived from an EMBL/GenBank/DDBJ whole genome shotgun (WGS) entry which is preliminary data.</text>
</comment>
<organism evidence="2 3">
    <name type="scientific">Hibiscus sabdariffa</name>
    <name type="common">roselle</name>
    <dbReference type="NCBI Taxonomy" id="183260"/>
    <lineage>
        <taxon>Eukaryota</taxon>
        <taxon>Viridiplantae</taxon>
        <taxon>Streptophyta</taxon>
        <taxon>Embryophyta</taxon>
        <taxon>Tracheophyta</taxon>
        <taxon>Spermatophyta</taxon>
        <taxon>Magnoliopsida</taxon>
        <taxon>eudicotyledons</taxon>
        <taxon>Gunneridae</taxon>
        <taxon>Pentapetalae</taxon>
        <taxon>rosids</taxon>
        <taxon>malvids</taxon>
        <taxon>Malvales</taxon>
        <taxon>Malvaceae</taxon>
        <taxon>Malvoideae</taxon>
        <taxon>Hibiscus</taxon>
    </lineage>
</organism>
<evidence type="ECO:0000313" key="2">
    <source>
        <dbReference type="EMBL" id="KAK8515794.1"/>
    </source>
</evidence>
<gene>
    <name evidence="2" type="ORF">V6N12_075815</name>
</gene>
<protein>
    <recommendedName>
        <fullName evidence="1">Calcineurin-like phosphoesterase domain-containing protein</fullName>
    </recommendedName>
</protein>
<dbReference type="Pfam" id="PF00149">
    <property type="entry name" value="Metallophos"/>
    <property type="match status" value="1"/>
</dbReference>